<reference evidence="1" key="1">
    <citation type="submission" date="2023-06" db="EMBL/GenBank/DDBJ databases">
        <title>SYSU T00b26.</title>
        <authorList>
            <person name="Gao L."/>
            <person name="Fang B.-Z."/>
            <person name="Li W.-J."/>
        </authorList>
    </citation>
    <scope>NUCLEOTIDE SEQUENCE</scope>
    <source>
        <strain evidence="1">SYSU T00b26</strain>
    </source>
</reference>
<keyword evidence="2" id="KW-1185">Reference proteome</keyword>
<comment type="caution">
    <text evidence="1">The sequence shown here is derived from an EMBL/GenBank/DDBJ whole genome shotgun (WGS) entry which is preliminary data.</text>
</comment>
<accession>A0ABT8G052</accession>
<proteinExistence type="predicted"/>
<dbReference type="Pfam" id="PF22091">
    <property type="entry name" value="DUF6941"/>
    <property type="match status" value="1"/>
</dbReference>
<dbReference type="Proteomes" id="UP001172738">
    <property type="component" value="Unassembled WGS sequence"/>
</dbReference>
<dbReference type="EMBL" id="JAUHPV010000003">
    <property type="protein sequence ID" value="MDN4472531.1"/>
    <property type="molecule type" value="Genomic_DNA"/>
</dbReference>
<sequence length="150" mass="16302">MRVNSFLCDSAEVVQGKIYALGAGWNAINVRSFPAVHRRLTLAATVHVPFTATGTAHRFEVKLLTEDGKDHPIGLRMGEDGKPVPVFGVGGEFTLGRPAHLVDGDEQVAPFAFPFDGLRFNEAGMFSWLITIDGEEAARLPMRVQQAPQA</sequence>
<evidence type="ECO:0000313" key="1">
    <source>
        <dbReference type="EMBL" id="MDN4472531.1"/>
    </source>
</evidence>
<protein>
    <submittedName>
        <fullName evidence="1">Uncharacterized protein</fullName>
    </submittedName>
</protein>
<organism evidence="1 2">
    <name type="scientific">Demequina zhanjiangensis</name>
    <dbReference type="NCBI Taxonomy" id="3051659"/>
    <lineage>
        <taxon>Bacteria</taxon>
        <taxon>Bacillati</taxon>
        <taxon>Actinomycetota</taxon>
        <taxon>Actinomycetes</taxon>
        <taxon>Micrococcales</taxon>
        <taxon>Demequinaceae</taxon>
        <taxon>Demequina</taxon>
    </lineage>
</organism>
<dbReference type="InterPro" id="IPR054221">
    <property type="entry name" value="DUF6941"/>
</dbReference>
<dbReference type="RefSeq" id="WP_301127186.1">
    <property type="nucleotide sequence ID" value="NZ_JAUHPV010000003.1"/>
</dbReference>
<name>A0ABT8G052_9MICO</name>
<evidence type="ECO:0000313" key="2">
    <source>
        <dbReference type="Proteomes" id="UP001172738"/>
    </source>
</evidence>
<gene>
    <name evidence="1" type="ORF">QQX04_05930</name>
</gene>